<reference evidence="10 11" key="1">
    <citation type="journal article" date="2019" name="Nat. Microbiol.">
        <title>Mediterranean grassland soil C-N compound turnover is dependent on rainfall and depth, and is mediated by genomically divergent microorganisms.</title>
        <authorList>
            <person name="Diamond S."/>
            <person name="Andeer P.F."/>
            <person name="Li Z."/>
            <person name="Crits-Christoph A."/>
            <person name="Burstein D."/>
            <person name="Anantharaman K."/>
            <person name="Lane K.R."/>
            <person name="Thomas B.C."/>
            <person name="Pan C."/>
            <person name="Northen T.R."/>
            <person name="Banfield J.F."/>
        </authorList>
    </citation>
    <scope>NUCLEOTIDE SEQUENCE [LARGE SCALE GENOMIC DNA]</scope>
    <source>
        <strain evidence="10">WS_9</strain>
    </source>
</reference>
<evidence type="ECO:0000256" key="7">
    <source>
        <dbReference type="ARBA" id="ARBA00022884"/>
    </source>
</evidence>
<dbReference type="Gene3D" id="3.40.50.150">
    <property type="entry name" value="Vaccinia Virus protein VP39"/>
    <property type="match status" value="1"/>
</dbReference>
<dbReference type="GO" id="GO:0003723">
    <property type="term" value="F:RNA binding"/>
    <property type="evidence" value="ECO:0007669"/>
    <property type="project" value="UniProtKB-KW"/>
</dbReference>
<evidence type="ECO:0000256" key="6">
    <source>
        <dbReference type="ARBA" id="ARBA00022691"/>
    </source>
</evidence>
<dbReference type="SMART" id="SM00359">
    <property type="entry name" value="PUA"/>
    <property type="match status" value="1"/>
</dbReference>
<keyword evidence="6" id="KW-0949">S-adenosyl-L-methionine</keyword>
<dbReference type="CDD" id="cd02440">
    <property type="entry name" value="AdoMet_MTases"/>
    <property type="match status" value="1"/>
</dbReference>
<evidence type="ECO:0000256" key="4">
    <source>
        <dbReference type="ARBA" id="ARBA00022603"/>
    </source>
</evidence>
<dbReference type="Pfam" id="PF10672">
    <property type="entry name" value="Methyltrans_SAM"/>
    <property type="match status" value="1"/>
</dbReference>
<dbReference type="PANTHER" id="PTHR42873">
    <property type="entry name" value="RIBOSOMAL RNA LARGE SUBUNIT METHYLTRANSFERASE"/>
    <property type="match status" value="1"/>
</dbReference>
<dbReference type="InterPro" id="IPR019614">
    <property type="entry name" value="SAM-dep_methyl-trfase"/>
</dbReference>
<dbReference type="GO" id="GO:0008168">
    <property type="term" value="F:methyltransferase activity"/>
    <property type="evidence" value="ECO:0007669"/>
    <property type="project" value="UniProtKB-KW"/>
</dbReference>
<keyword evidence="2" id="KW-0963">Cytoplasm</keyword>
<dbReference type="Pfam" id="PF17785">
    <property type="entry name" value="PUA_3"/>
    <property type="match status" value="1"/>
</dbReference>
<evidence type="ECO:0000313" key="11">
    <source>
        <dbReference type="Proteomes" id="UP000317691"/>
    </source>
</evidence>
<dbReference type="InterPro" id="IPR036974">
    <property type="entry name" value="PUA_sf"/>
</dbReference>
<protein>
    <submittedName>
        <fullName evidence="10">Class I SAM-dependent rRNA methyltransferase</fullName>
    </submittedName>
</protein>
<dbReference type="EMBL" id="VBOZ01000005">
    <property type="protein sequence ID" value="TMQ67035.1"/>
    <property type="molecule type" value="Genomic_DNA"/>
</dbReference>
<evidence type="ECO:0000256" key="8">
    <source>
        <dbReference type="ARBA" id="ARBA00038091"/>
    </source>
</evidence>
<dbReference type="InterPro" id="IPR015947">
    <property type="entry name" value="PUA-like_sf"/>
</dbReference>
<comment type="caution">
    <text evidence="10">The sequence shown here is derived from an EMBL/GenBank/DDBJ whole genome shotgun (WGS) entry which is preliminary data.</text>
</comment>
<keyword evidence="5 10" id="KW-0808">Transferase</keyword>
<dbReference type="AlphaFoldDB" id="A0A538TTX0"/>
<dbReference type="GO" id="GO:0006364">
    <property type="term" value="P:rRNA processing"/>
    <property type="evidence" value="ECO:0007669"/>
    <property type="project" value="UniProtKB-KW"/>
</dbReference>
<dbReference type="CDD" id="cd21153">
    <property type="entry name" value="PUA_RlmI"/>
    <property type="match status" value="1"/>
</dbReference>
<dbReference type="PANTHER" id="PTHR42873:SF1">
    <property type="entry name" value="S-ADENOSYLMETHIONINE-DEPENDENT METHYLTRANSFERASE DOMAIN-CONTAINING PROTEIN"/>
    <property type="match status" value="1"/>
</dbReference>
<evidence type="ECO:0000256" key="3">
    <source>
        <dbReference type="ARBA" id="ARBA00022552"/>
    </source>
</evidence>
<dbReference type="Gene3D" id="3.30.750.80">
    <property type="entry name" value="RNA methyltransferase domain (HRMD) like"/>
    <property type="match status" value="1"/>
</dbReference>
<dbReference type="InterPro" id="IPR041532">
    <property type="entry name" value="RlmI-like_PUA"/>
</dbReference>
<dbReference type="Gene3D" id="2.30.130.10">
    <property type="entry name" value="PUA domain"/>
    <property type="match status" value="1"/>
</dbReference>
<dbReference type="GO" id="GO:0005737">
    <property type="term" value="C:cytoplasm"/>
    <property type="evidence" value="ECO:0007669"/>
    <property type="project" value="UniProtKB-SubCell"/>
</dbReference>
<evidence type="ECO:0000259" key="9">
    <source>
        <dbReference type="SMART" id="SM00359"/>
    </source>
</evidence>
<evidence type="ECO:0000256" key="5">
    <source>
        <dbReference type="ARBA" id="ARBA00022679"/>
    </source>
</evidence>
<dbReference type="SUPFAM" id="SSF53335">
    <property type="entry name" value="S-adenosyl-L-methionine-dependent methyltransferases"/>
    <property type="match status" value="1"/>
</dbReference>
<dbReference type="PROSITE" id="PS50890">
    <property type="entry name" value="PUA"/>
    <property type="match status" value="1"/>
</dbReference>
<comment type="similarity">
    <text evidence="8">Belongs to the methyltransferase superfamily. RlmI family.</text>
</comment>
<feature type="domain" description="PUA" evidence="9">
    <location>
        <begin position="2"/>
        <end position="86"/>
    </location>
</feature>
<gene>
    <name evidence="10" type="ORF">E6K79_00980</name>
</gene>
<dbReference type="Proteomes" id="UP000317691">
    <property type="component" value="Unassembled WGS sequence"/>
</dbReference>
<keyword evidence="4 10" id="KW-0489">Methyltransferase</keyword>
<dbReference type="SUPFAM" id="SSF88697">
    <property type="entry name" value="PUA domain-like"/>
    <property type="match status" value="1"/>
</dbReference>
<dbReference type="InterPro" id="IPR029063">
    <property type="entry name" value="SAM-dependent_MTases_sf"/>
</dbReference>
<keyword evidence="3" id="KW-0698">rRNA processing</keyword>
<dbReference type="InterPro" id="IPR002478">
    <property type="entry name" value="PUA"/>
</dbReference>
<organism evidence="10 11">
    <name type="scientific">Eiseniibacteriota bacterium</name>
    <dbReference type="NCBI Taxonomy" id="2212470"/>
    <lineage>
        <taxon>Bacteria</taxon>
        <taxon>Candidatus Eiseniibacteriota</taxon>
    </lineage>
</organism>
<name>A0A538TTX0_UNCEI</name>
<dbReference type="GO" id="GO:0032259">
    <property type="term" value="P:methylation"/>
    <property type="evidence" value="ECO:0007669"/>
    <property type="project" value="UniProtKB-KW"/>
</dbReference>
<keyword evidence="7" id="KW-0694">RNA-binding</keyword>
<comment type="subcellular location">
    <subcellularLocation>
        <location evidence="1">Cytoplasm</location>
    </subcellularLocation>
</comment>
<evidence type="ECO:0000256" key="1">
    <source>
        <dbReference type="ARBA" id="ARBA00004496"/>
    </source>
</evidence>
<proteinExistence type="inferred from homology"/>
<accession>A0A538TTX0</accession>
<evidence type="ECO:0000256" key="2">
    <source>
        <dbReference type="ARBA" id="ARBA00022490"/>
    </source>
</evidence>
<evidence type="ECO:0000313" key="10">
    <source>
        <dbReference type="EMBL" id="TMQ67035.1"/>
    </source>
</evidence>
<dbReference type="CDD" id="cd11572">
    <property type="entry name" value="RlmI_M_like"/>
    <property type="match status" value="1"/>
</dbReference>
<sequence length="391" mass="43497">MTKVILAKNQERRLRSGHLWVFSNEIDSFDGTPEPGGEVVVQDQRGGVVGVGLYNPHSLIAVRLFARRERPIDATLFRERITQALELRRRILPVESTYRLVFSEGDFFPGLVVDRYGDYLSVQSLTLGVEQRIEQILDLLTEAVKPTGIVCRRDSPSRAQEQLPLLEPLIRGEVPAKVDAPYEGYVLECDVMSGQKTGEFLDQRDNRKRIAHESVGRKTLDLYCYTGLFSLHCATAGAASVLGIDRSGPAIERARNNHLRNAPTRSIEFREEEVEAALERLELEGSRFEMIVLDPPSLVKSRKTLPEGTAKYEAINAAAMRLLPAGGMLATATCSHHVDAAAFLDILRAAAKRAGATFRIVDVLGQSRDHPVLLSVRESSYLTMVLAERIH</sequence>